<feature type="chain" id="PRO_5016358144" description="DUF4402 domain-containing protein" evidence="1">
    <location>
        <begin position="20"/>
        <end position="181"/>
    </location>
</feature>
<proteinExistence type="predicted"/>
<accession>A0A2Z4G8H0</accession>
<dbReference type="RefSeq" id="WP_111370497.1">
    <property type="nucleotide sequence ID" value="NZ_CP029480.1"/>
</dbReference>
<dbReference type="EMBL" id="CP029480">
    <property type="protein sequence ID" value="AWV97395.1"/>
    <property type="molecule type" value="Genomic_DNA"/>
</dbReference>
<dbReference type="Proteomes" id="UP000249873">
    <property type="component" value="Chromosome"/>
</dbReference>
<name>A0A2Z4G8H0_9BACT</name>
<dbReference type="KEGG" id="als:DJ013_04090"/>
<reference evidence="2 3" key="1">
    <citation type="submission" date="2018-05" db="EMBL/GenBank/DDBJ databases">
        <title>Complete genome sequence of Arcticibacterium luteifluviistationis SM1504T, a cytophagaceae bacterium isolated from Arctic surface seawater.</title>
        <authorList>
            <person name="Li Y."/>
            <person name="Qin Q.-L."/>
        </authorList>
    </citation>
    <scope>NUCLEOTIDE SEQUENCE [LARGE SCALE GENOMIC DNA]</scope>
    <source>
        <strain evidence="2 3">SM1504</strain>
    </source>
</reference>
<evidence type="ECO:0000256" key="1">
    <source>
        <dbReference type="SAM" id="SignalP"/>
    </source>
</evidence>
<evidence type="ECO:0000313" key="2">
    <source>
        <dbReference type="EMBL" id="AWV97395.1"/>
    </source>
</evidence>
<sequence length="181" mass="19213">MKKILILYLLILVQGKLSAQTNHEFTLPEIVLMGIEPDNSSITLELDSPGEAGSMNLSKVLTAAKRIIYTSALPEFDTRIITAEKGYGTIPVGTKFYIKASNCSLVLGIGNELGVGTGGEFLEIPKTGEAITIISGIGSSFTGTGEGSGHDIDYKLEVTEMADLRATVSENISIVFTILGN</sequence>
<evidence type="ECO:0008006" key="4">
    <source>
        <dbReference type="Google" id="ProtNLM"/>
    </source>
</evidence>
<keyword evidence="3" id="KW-1185">Reference proteome</keyword>
<protein>
    <recommendedName>
        <fullName evidence="4">DUF4402 domain-containing protein</fullName>
    </recommendedName>
</protein>
<organism evidence="2 3">
    <name type="scientific">Arcticibacterium luteifluviistationis</name>
    <dbReference type="NCBI Taxonomy" id="1784714"/>
    <lineage>
        <taxon>Bacteria</taxon>
        <taxon>Pseudomonadati</taxon>
        <taxon>Bacteroidota</taxon>
        <taxon>Cytophagia</taxon>
        <taxon>Cytophagales</taxon>
        <taxon>Leadbetterellaceae</taxon>
        <taxon>Arcticibacterium</taxon>
    </lineage>
</organism>
<dbReference type="AlphaFoldDB" id="A0A2Z4G8H0"/>
<feature type="signal peptide" evidence="1">
    <location>
        <begin position="1"/>
        <end position="19"/>
    </location>
</feature>
<evidence type="ECO:0000313" key="3">
    <source>
        <dbReference type="Proteomes" id="UP000249873"/>
    </source>
</evidence>
<keyword evidence="1" id="KW-0732">Signal</keyword>
<gene>
    <name evidence="2" type="ORF">DJ013_04090</name>
</gene>